<dbReference type="SUPFAM" id="SSF52833">
    <property type="entry name" value="Thioredoxin-like"/>
    <property type="match status" value="1"/>
</dbReference>
<dbReference type="InterPro" id="IPR036249">
    <property type="entry name" value="Thioredoxin-like_sf"/>
</dbReference>
<sequence>MTYDLFIGDRTFSSWSLRGWLMLAAFDLPYRSHMVGLYSGTMAADLADLAPARTVPVLRTPQGHVLTDSIAMAETLAEAHPQAGLYPADPGARALARSLVAEMHSGFAALRGDCPMMLAHGWQGFTPGPDVLADLARLETLWALARARHGAGGPWLFGTYSLADVFYAPAALRIATYDLPVSDAAQAYVAAHLNDPLIRQWRAMGLTQSYDPMPYAMDLPKRPWPGPAPLQARAVDQGTAENRTCPYSGDPVTHLMTMDGRTFGFCNAFCRDKTVADPAAWPKFMALV</sequence>
<dbReference type="Gene3D" id="3.40.30.10">
    <property type="entry name" value="Glutaredoxin"/>
    <property type="match status" value="1"/>
</dbReference>
<dbReference type="EMBL" id="JAJATZ010000007">
    <property type="protein sequence ID" value="MCB5200390.1"/>
    <property type="molecule type" value="Genomic_DNA"/>
</dbReference>
<name>A0ABS8BXG5_9RHOB</name>
<dbReference type="Proteomes" id="UP001138961">
    <property type="component" value="Unassembled WGS sequence"/>
</dbReference>
<dbReference type="RefSeq" id="WP_226748917.1">
    <property type="nucleotide sequence ID" value="NZ_JAJATZ010000007.1"/>
</dbReference>
<dbReference type="Pfam" id="PF13409">
    <property type="entry name" value="GST_N_2"/>
    <property type="match status" value="1"/>
</dbReference>
<dbReference type="PROSITE" id="PS50404">
    <property type="entry name" value="GST_NTER"/>
    <property type="match status" value="1"/>
</dbReference>
<protein>
    <submittedName>
        <fullName evidence="2">Glutathione S-transferase</fullName>
    </submittedName>
</protein>
<keyword evidence="3" id="KW-1185">Reference proteome</keyword>
<reference evidence="2" key="1">
    <citation type="submission" date="2021-10" db="EMBL/GenBank/DDBJ databases">
        <title>Loktanella gaetbuli sp. nov., isolated from a tidal flat.</title>
        <authorList>
            <person name="Park S."/>
            <person name="Yoon J.-H."/>
        </authorList>
    </citation>
    <scope>NUCLEOTIDE SEQUENCE</scope>
    <source>
        <strain evidence="2">TSTF-M6</strain>
    </source>
</reference>
<dbReference type="InterPro" id="IPR036282">
    <property type="entry name" value="Glutathione-S-Trfase_C_sf"/>
</dbReference>
<dbReference type="PANTHER" id="PTHR42673">
    <property type="entry name" value="MALEYLACETOACETATE ISOMERASE"/>
    <property type="match status" value="1"/>
</dbReference>
<dbReference type="CDD" id="cd03194">
    <property type="entry name" value="GST_C_3"/>
    <property type="match status" value="1"/>
</dbReference>
<dbReference type="InterPro" id="IPR004045">
    <property type="entry name" value="Glutathione_S-Trfase_N"/>
</dbReference>
<accession>A0ABS8BXG5</accession>
<dbReference type="Gene3D" id="1.20.1050.10">
    <property type="match status" value="1"/>
</dbReference>
<comment type="caution">
    <text evidence="2">The sequence shown here is derived from an EMBL/GenBank/DDBJ whole genome shotgun (WGS) entry which is preliminary data.</text>
</comment>
<gene>
    <name evidence="2" type="ORF">LGQ03_14170</name>
</gene>
<evidence type="ECO:0000313" key="3">
    <source>
        <dbReference type="Proteomes" id="UP001138961"/>
    </source>
</evidence>
<dbReference type="PANTHER" id="PTHR42673:SF4">
    <property type="entry name" value="MALEYLACETOACETATE ISOMERASE"/>
    <property type="match status" value="1"/>
</dbReference>
<dbReference type="SUPFAM" id="SSF47616">
    <property type="entry name" value="GST C-terminal domain-like"/>
    <property type="match status" value="1"/>
</dbReference>
<proteinExistence type="predicted"/>
<evidence type="ECO:0000313" key="2">
    <source>
        <dbReference type="EMBL" id="MCB5200390.1"/>
    </source>
</evidence>
<organism evidence="2 3">
    <name type="scientific">Loktanella gaetbuli</name>
    <dbReference type="NCBI Taxonomy" id="2881335"/>
    <lineage>
        <taxon>Bacteria</taxon>
        <taxon>Pseudomonadati</taxon>
        <taxon>Pseudomonadota</taxon>
        <taxon>Alphaproteobacteria</taxon>
        <taxon>Rhodobacterales</taxon>
        <taxon>Roseobacteraceae</taxon>
        <taxon>Loktanella</taxon>
    </lineage>
</organism>
<evidence type="ECO:0000259" key="1">
    <source>
        <dbReference type="PROSITE" id="PS50404"/>
    </source>
</evidence>
<feature type="domain" description="GST N-terminal" evidence="1">
    <location>
        <begin position="3"/>
        <end position="84"/>
    </location>
</feature>